<dbReference type="Proteomes" id="UP001165190">
    <property type="component" value="Unassembled WGS sequence"/>
</dbReference>
<evidence type="ECO:0000313" key="2">
    <source>
        <dbReference type="EMBL" id="GMI98382.1"/>
    </source>
</evidence>
<gene>
    <name evidence="2" type="ORF">HRI_003507500</name>
</gene>
<dbReference type="InterPro" id="IPR037062">
    <property type="entry name" value="Malic_N_dom_sf"/>
</dbReference>
<accession>A0A9W7IKN1</accession>
<dbReference type="OrthoDB" id="1702262at2759"/>
<dbReference type="PRINTS" id="PR00072">
    <property type="entry name" value="MALOXRDTASE"/>
</dbReference>
<dbReference type="GO" id="GO:0004471">
    <property type="term" value="F:malate dehydrogenase (decarboxylating) (NAD+) activity"/>
    <property type="evidence" value="ECO:0007669"/>
    <property type="project" value="TreeGrafter"/>
</dbReference>
<dbReference type="InterPro" id="IPR015884">
    <property type="entry name" value="Malic_enzyme_CS"/>
</dbReference>
<dbReference type="Pfam" id="PF03949">
    <property type="entry name" value="Malic_M"/>
    <property type="match status" value="1"/>
</dbReference>
<evidence type="ECO:0000259" key="1">
    <source>
        <dbReference type="Pfam" id="PF03949"/>
    </source>
</evidence>
<dbReference type="EMBL" id="BSYR01000031">
    <property type="protein sequence ID" value="GMI98382.1"/>
    <property type="molecule type" value="Genomic_DNA"/>
</dbReference>
<dbReference type="SUPFAM" id="SSF53223">
    <property type="entry name" value="Aminoacid dehydrogenase-like, N-terminal domain"/>
    <property type="match status" value="1"/>
</dbReference>
<dbReference type="Gene3D" id="3.40.50.720">
    <property type="entry name" value="NAD(P)-binding Rossmann-like Domain"/>
    <property type="match status" value="1"/>
</dbReference>
<proteinExistence type="predicted"/>
<organism evidence="2 3">
    <name type="scientific">Hibiscus trionum</name>
    <name type="common">Flower of an hour</name>
    <dbReference type="NCBI Taxonomy" id="183268"/>
    <lineage>
        <taxon>Eukaryota</taxon>
        <taxon>Viridiplantae</taxon>
        <taxon>Streptophyta</taxon>
        <taxon>Embryophyta</taxon>
        <taxon>Tracheophyta</taxon>
        <taxon>Spermatophyta</taxon>
        <taxon>Magnoliopsida</taxon>
        <taxon>eudicotyledons</taxon>
        <taxon>Gunneridae</taxon>
        <taxon>Pentapetalae</taxon>
        <taxon>rosids</taxon>
        <taxon>malvids</taxon>
        <taxon>Malvales</taxon>
        <taxon>Malvaceae</taxon>
        <taxon>Malvoideae</taxon>
        <taxon>Hibiscus</taxon>
    </lineage>
</organism>
<dbReference type="PROSITE" id="PS00331">
    <property type="entry name" value="MALIC_ENZYMES"/>
    <property type="match status" value="1"/>
</dbReference>
<name>A0A9W7IKN1_HIBTR</name>
<dbReference type="PANTHER" id="PTHR23406:SF73">
    <property type="entry name" value="NAD-DEPENDENT MALIC ENZYME 2, MITOCHONDRIAL"/>
    <property type="match status" value="1"/>
</dbReference>
<comment type="caution">
    <text evidence="2">The sequence shown here is derived from an EMBL/GenBank/DDBJ whole genome shotgun (WGS) entry which is preliminary data.</text>
</comment>
<dbReference type="InterPro" id="IPR046346">
    <property type="entry name" value="Aminoacid_DH-like_N_sf"/>
</dbReference>
<sequence length="81" mass="9093">MSMMFIHGYPIQFEDFQMKWAFETLKRYQRGFCMFNDDVQGTAGVALAGLLGTVRAQGRSSDQIPNQKIVVVGAGRYLANL</sequence>
<dbReference type="AlphaFoldDB" id="A0A9W7IKN1"/>
<dbReference type="PANTHER" id="PTHR23406">
    <property type="entry name" value="MALIC ENZYME-RELATED"/>
    <property type="match status" value="1"/>
</dbReference>
<dbReference type="InterPro" id="IPR001891">
    <property type="entry name" value="Malic_OxRdtase"/>
</dbReference>
<dbReference type="GO" id="GO:0005739">
    <property type="term" value="C:mitochondrion"/>
    <property type="evidence" value="ECO:0007669"/>
    <property type="project" value="TreeGrafter"/>
</dbReference>
<dbReference type="GO" id="GO:0006108">
    <property type="term" value="P:malate metabolic process"/>
    <property type="evidence" value="ECO:0007669"/>
    <property type="project" value="TreeGrafter"/>
</dbReference>
<evidence type="ECO:0000313" key="3">
    <source>
        <dbReference type="Proteomes" id="UP001165190"/>
    </source>
</evidence>
<reference evidence="2" key="1">
    <citation type="submission" date="2023-05" db="EMBL/GenBank/DDBJ databases">
        <title>Genome and transcriptome analyses reveal genes involved in the formation of fine ridges on petal epidermal cells in Hibiscus trionum.</title>
        <authorList>
            <person name="Koshimizu S."/>
            <person name="Masuda S."/>
            <person name="Ishii T."/>
            <person name="Shirasu K."/>
            <person name="Hoshino A."/>
            <person name="Arita M."/>
        </authorList>
    </citation>
    <scope>NUCLEOTIDE SEQUENCE</scope>
    <source>
        <strain evidence="2">Hamamatsu line</strain>
    </source>
</reference>
<keyword evidence="3" id="KW-1185">Reference proteome</keyword>
<dbReference type="InterPro" id="IPR012302">
    <property type="entry name" value="Malic_NAD-bd"/>
</dbReference>
<dbReference type="Gene3D" id="3.40.50.10380">
    <property type="entry name" value="Malic enzyme, N-terminal domain"/>
    <property type="match status" value="1"/>
</dbReference>
<dbReference type="GO" id="GO:0051287">
    <property type="term" value="F:NAD binding"/>
    <property type="evidence" value="ECO:0007669"/>
    <property type="project" value="InterPro"/>
</dbReference>
<protein>
    <submittedName>
        <fullName evidence="2">NAD-dependent malic enzyme 2</fullName>
    </submittedName>
</protein>
<feature type="domain" description="Malic enzyme NAD-binding" evidence="1">
    <location>
        <begin position="39"/>
        <end position="76"/>
    </location>
</feature>